<organism evidence="3 4">
    <name type="scientific">Romboutsia timonensis</name>
    <dbReference type="NCBI Taxonomy" id="1776391"/>
    <lineage>
        <taxon>Bacteria</taxon>
        <taxon>Bacillati</taxon>
        <taxon>Bacillota</taxon>
        <taxon>Clostridia</taxon>
        <taxon>Peptostreptococcales</taxon>
        <taxon>Peptostreptococcaceae</taxon>
        <taxon>Romboutsia</taxon>
    </lineage>
</organism>
<dbReference type="AlphaFoldDB" id="A0A921N1V5"/>
<dbReference type="InterPro" id="IPR003646">
    <property type="entry name" value="SH3-like_bac-type"/>
</dbReference>
<reference evidence="3" key="1">
    <citation type="journal article" date="2021" name="PeerJ">
        <title>Extensive microbial diversity within the chicken gut microbiome revealed by metagenomics and culture.</title>
        <authorList>
            <person name="Gilroy R."/>
            <person name="Ravi A."/>
            <person name="Getino M."/>
            <person name="Pursley I."/>
            <person name="Horton D.L."/>
            <person name="Alikhan N.F."/>
            <person name="Baker D."/>
            <person name="Gharbi K."/>
            <person name="Hall N."/>
            <person name="Watson M."/>
            <person name="Adriaenssens E.M."/>
            <person name="Foster-Nyarko E."/>
            <person name="Jarju S."/>
            <person name="Secka A."/>
            <person name="Antonio M."/>
            <person name="Oren A."/>
            <person name="Chaudhuri R.R."/>
            <person name="La Ragione R."/>
            <person name="Hildebrand F."/>
            <person name="Pallen M.J."/>
        </authorList>
    </citation>
    <scope>NUCLEOTIDE SEQUENCE</scope>
    <source>
        <strain evidence="3">1277</strain>
    </source>
</reference>
<evidence type="ECO:0000256" key="1">
    <source>
        <dbReference type="SAM" id="SignalP"/>
    </source>
</evidence>
<feature type="signal peptide" evidence="1">
    <location>
        <begin position="1"/>
        <end position="22"/>
    </location>
</feature>
<feature type="domain" description="SH3b" evidence="2">
    <location>
        <begin position="42"/>
        <end position="110"/>
    </location>
</feature>
<name>A0A921N1V5_9FIRM</name>
<comment type="caution">
    <text evidence="3">The sequence shown here is derived from an EMBL/GenBank/DDBJ whole genome shotgun (WGS) entry which is preliminary data.</text>
</comment>
<dbReference type="Gene3D" id="2.30.30.40">
    <property type="entry name" value="SH3 Domains"/>
    <property type="match status" value="1"/>
</dbReference>
<dbReference type="PROSITE" id="PS51781">
    <property type="entry name" value="SH3B"/>
    <property type="match status" value="1"/>
</dbReference>
<dbReference type="Pfam" id="PF08239">
    <property type="entry name" value="SH3_3"/>
    <property type="match status" value="1"/>
</dbReference>
<sequence length="110" mass="12250">MKKIIALGTLALISATNIISFADTKTNEYKSEVEITQNQPKAQYSIVNTNNVNLRKTPSTSGTIIRQLHKGYRVLEYSEPTVSANGYTWQKVSYNGYVGWVAINYLTSLG</sequence>
<gene>
    <name evidence="3" type="ORF">K8V90_09720</name>
</gene>
<evidence type="ECO:0000259" key="2">
    <source>
        <dbReference type="PROSITE" id="PS51781"/>
    </source>
</evidence>
<dbReference type="EMBL" id="DYUB01000306">
    <property type="protein sequence ID" value="HJG97367.1"/>
    <property type="molecule type" value="Genomic_DNA"/>
</dbReference>
<reference evidence="3" key="2">
    <citation type="submission" date="2021-09" db="EMBL/GenBank/DDBJ databases">
        <authorList>
            <person name="Gilroy R."/>
        </authorList>
    </citation>
    <scope>NUCLEOTIDE SEQUENCE</scope>
    <source>
        <strain evidence="3">1277</strain>
    </source>
</reference>
<proteinExistence type="predicted"/>
<dbReference type="SMART" id="SM00287">
    <property type="entry name" value="SH3b"/>
    <property type="match status" value="1"/>
</dbReference>
<feature type="chain" id="PRO_5037748028" evidence="1">
    <location>
        <begin position="23"/>
        <end position="110"/>
    </location>
</feature>
<evidence type="ECO:0000313" key="4">
    <source>
        <dbReference type="Proteomes" id="UP000776700"/>
    </source>
</evidence>
<dbReference type="Proteomes" id="UP000776700">
    <property type="component" value="Unassembled WGS sequence"/>
</dbReference>
<accession>A0A921N1V5</accession>
<evidence type="ECO:0000313" key="3">
    <source>
        <dbReference type="EMBL" id="HJG97367.1"/>
    </source>
</evidence>
<protein>
    <submittedName>
        <fullName evidence="3">SH3 domain-containing protein</fullName>
    </submittedName>
</protein>
<keyword evidence="1" id="KW-0732">Signal</keyword>